<evidence type="ECO:0000256" key="2">
    <source>
        <dbReference type="ARBA" id="ARBA00022679"/>
    </source>
</evidence>
<dbReference type="EMBL" id="CADCVD010000101">
    <property type="protein sequence ID" value="CAA9448782.1"/>
    <property type="molecule type" value="Genomic_DNA"/>
</dbReference>
<dbReference type="InterPro" id="IPR005835">
    <property type="entry name" value="NTP_transferase_dom"/>
</dbReference>
<dbReference type="PANTHER" id="PTHR22572">
    <property type="entry name" value="SUGAR-1-PHOSPHATE GUANYL TRANSFERASE"/>
    <property type="match status" value="1"/>
</dbReference>
<dbReference type="GO" id="GO:0004475">
    <property type="term" value="F:mannose-1-phosphate guanylyltransferase (GTP) activity"/>
    <property type="evidence" value="ECO:0007669"/>
    <property type="project" value="UniProtKB-EC"/>
</dbReference>
<dbReference type="Pfam" id="PF00483">
    <property type="entry name" value="NTP_transferase"/>
    <property type="match status" value="1"/>
</dbReference>
<accession>A0A6J4QLY1</accession>
<feature type="domain" description="Nucleotidyl transferase" evidence="4">
    <location>
        <begin position="2"/>
        <end position="199"/>
    </location>
</feature>
<gene>
    <name evidence="6" type="ORF">AVDCRST_MAG37-2109</name>
</gene>
<comment type="similarity">
    <text evidence="1">Belongs to the transferase hexapeptide repeat family.</text>
</comment>
<dbReference type="Pfam" id="PF25087">
    <property type="entry name" value="GMPPB_C"/>
    <property type="match status" value="1"/>
</dbReference>
<keyword evidence="6" id="KW-0548">Nucleotidyltransferase</keyword>
<keyword evidence="3" id="KW-0677">Repeat</keyword>
<protein>
    <submittedName>
        <fullName evidence="6">Mannose-1-phosphate guanylyltransferase (EC ) / Phosphomannomutase</fullName>
        <ecNumber evidence="6">2.7.7.13</ecNumber>
        <ecNumber evidence="6">5.4.2.8</ecNumber>
    </submittedName>
</protein>
<dbReference type="InterPro" id="IPR029044">
    <property type="entry name" value="Nucleotide-diphossugar_trans"/>
</dbReference>
<dbReference type="InterPro" id="IPR018357">
    <property type="entry name" value="Hexapep_transf_CS"/>
</dbReference>
<dbReference type="Gene3D" id="3.90.550.10">
    <property type="entry name" value="Spore Coat Polysaccharide Biosynthesis Protein SpsA, Chain A"/>
    <property type="match status" value="1"/>
</dbReference>
<evidence type="ECO:0000259" key="5">
    <source>
        <dbReference type="Pfam" id="PF25087"/>
    </source>
</evidence>
<evidence type="ECO:0000256" key="1">
    <source>
        <dbReference type="ARBA" id="ARBA00007274"/>
    </source>
</evidence>
<dbReference type="GO" id="GO:0004615">
    <property type="term" value="F:phosphomannomutase activity"/>
    <property type="evidence" value="ECO:0007669"/>
    <property type="project" value="UniProtKB-EC"/>
</dbReference>
<dbReference type="EC" id="2.7.7.13" evidence="6"/>
<evidence type="ECO:0000256" key="3">
    <source>
        <dbReference type="ARBA" id="ARBA00022737"/>
    </source>
</evidence>
<evidence type="ECO:0000259" key="4">
    <source>
        <dbReference type="Pfam" id="PF00483"/>
    </source>
</evidence>
<dbReference type="SUPFAM" id="SSF51161">
    <property type="entry name" value="Trimeric LpxA-like enzymes"/>
    <property type="match status" value="1"/>
</dbReference>
<organism evidence="6">
    <name type="scientific">uncultured Rubrobacteraceae bacterium</name>
    <dbReference type="NCBI Taxonomy" id="349277"/>
    <lineage>
        <taxon>Bacteria</taxon>
        <taxon>Bacillati</taxon>
        <taxon>Actinomycetota</taxon>
        <taxon>Rubrobacteria</taxon>
        <taxon>Rubrobacterales</taxon>
        <taxon>Rubrobacteraceae</taxon>
        <taxon>environmental samples</taxon>
    </lineage>
</organism>
<keyword evidence="2 6" id="KW-0808">Transferase</keyword>
<dbReference type="PROSITE" id="PS00101">
    <property type="entry name" value="HEXAPEP_TRANSFERASES"/>
    <property type="match status" value="1"/>
</dbReference>
<name>A0A6J4QLY1_9ACTN</name>
<sequence>MEHIVRLLKRHGFENILVTLEYMPEAITEYFGDGGEWGVKMKYSVEEEPLGTAGSVKYVEDWLTERFVIVSGDALTDVDLEKAVALHEERGAEVTLVLKEVDEPSEFGIVITDDEGRVTEFLEKPDEDEVFSYTANTGIYVVEPHVLRDIPEGQEYDWSKDHFPKMLEEGRPVYGYVMKGYWEDIGNIEQYIGAQRDALDGKVQGVQPPGEKLQEGVYVGSGTAVGARAVEGPVVLGDNVWAGPGARIGPYSVLGSDVYVGAGASVARATVAGGAQIGEDAELNGALVGSFCRVGDRVRLLEGSALGDGVTVGEGATIASGVSVESGASIEDGAEVTEDVS</sequence>
<feature type="domain" description="Mannose-1-phosphate guanyltransferase C-terminal" evidence="5">
    <location>
        <begin position="231"/>
        <end position="320"/>
    </location>
</feature>
<keyword evidence="6" id="KW-0413">Isomerase</keyword>
<reference evidence="6" key="1">
    <citation type="submission" date="2020-02" db="EMBL/GenBank/DDBJ databases">
        <authorList>
            <person name="Meier V. D."/>
        </authorList>
    </citation>
    <scope>NUCLEOTIDE SEQUENCE</scope>
    <source>
        <strain evidence="6">AVDCRST_MAG37</strain>
    </source>
</reference>
<dbReference type="InterPro" id="IPR056729">
    <property type="entry name" value="GMPPB_C"/>
</dbReference>
<dbReference type="Gene3D" id="2.160.10.10">
    <property type="entry name" value="Hexapeptide repeat proteins"/>
    <property type="match status" value="1"/>
</dbReference>
<evidence type="ECO:0000313" key="6">
    <source>
        <dbReference type="EMBL" id="CAA9448782.1"/>
    </source>
</evidence>
<dbReference type="AlphaFoldDB" id="A0A6J4QLY1"/>
<dbReference type="InterPro" id="IPR050486">
    <property type="entry name" value="Mannose-1P_guanyltransferase"/>
</dbReference>
<dbReference type="EC" id="5.4.2.8" evidence="6"/>
<dbReference type="InterPro" id="IPR011004">
    <property type="entry name" value="Trimer_LpxA-like_sf"/>
</dbReference>
<proteinExistence type="inferred from homology"/>
<dbReference type="SUPFAM" id="SSF53448">
    <property type="entry name" value="Nucleotide-diphospho-sugar transferases"/>
    <property type="match status" value="1"/>
</dbReference>
<dbReference type="CDD" id="cd04181">
    <property type="entry name" value="NTP_transferase"/>
    <property type="match status" value="1"/>
</dbReference>